<dbReference type="OrthoDB" id="9811174at2"/>
<feature type="domain" description="HTH merR-type" evidence="5">
    <location>
        <begin position="1"/>
        <end position="69"/>
    </location>
</feature>
<keyword evidence="1" id="KW-0678">Repressor</keyword>
<name>A0A2R5HJ81_9LACT</name>
<dbReference type="SMART" id="SM00422">
    <property type="entry name" value="HTH_MERR"/>
    <property type="match status" value="1"/>
</dbReference>
<keyword evidence="3" id="KW-0238">DNA-binding</keyword>
<keyword evidence="4" id="KW-0804">Transcription</keyword>
<organism evidence="6 7">
    <name type="scientific">Lactococcus termiticola</name>
    <dbReference type="NCBI Taxonomy" id="2169526"/>
    <lineage>
        <taxon>Bacteria</taxon>
        <taxon>Bacillati</taxon>
        <taxon>Bacillota</taxon>
        <taxon>Bacilli</taxon>
        <taxon>Lactobacillales</taxon>
        <taxon>Streptococcaceae</taxon>
        <taxon>Lactococcus</taxon>
    </lineage>
</organism>
<dbReference type="GO" id="GO:0003700">
    <property type="term" value="F:DNA-binding transcription factor activity"/>
    <property type="evidence" value="ECO:0007669"/>
    <property type="project" value="InterPro"/>
</dbReference>
<dbReference type="Proteomes" id="UP000245021">
    <property type="component" value="Unassembled WGS sequence"/>
</dbReference>
<dbReference type="GO" id="GO:0003677">
    <property type="term" value="F:DNA binding"/>
    <property type="evidence" value="ECO:0007669"/>
    <property type="project" value="UniProtKB-KW"/>
</dbReference>
<dbReference type="EMBL" id="BFFO01000003">
    <property type="protein sequence ID" value="GBG96580.1"/>
    <property type="molecule type" value="Genomic_DNA"/>
</dbReference>
<comment type="caution">
    <text evidence="6">The sequence shown here is derived from an EMBL/GenBank/DDBJ whole genome shotgun (WGS) entry which is preliminary data.</text>
</comment>
<reference evidence="6 7" key="1">
    <citation type="journal article" date="2018" name="Genome Announc.">
        <title>Draft Genome Sequence of Lactococcus sp. Strain NtB2 (JCM 32569), Isolated from the Gut of the Higher Termite Nasutitermes takasagoensis.</title>
        <authorList>
            <person name="Noda S."/>
            <person name="Aihara C."/>
            <person name="Yuki M."/>
            <person name="Ohkuma M."/>
        </authorList>
    </citation>
    <scope>NUCLEOTIDE SEQUENCE [LARGE SCALE GENOMIC DNA]</scope>
    <source>
        <strain evidence="6 7">NtB2</strain>
    </source>
</reference>
<dbReference type="PANTHER" id="PTHR30204:SF69">
    <property type="entry name" value="MERR-FAMILY TRANSCRIPTIONAL REGULATOR"/>
    <property type="match status" value="1"/>
</dbReference>
<dbReference type="PANTHER" id="PTHR30204">
    <property type="entry name" value="REDOX-CYCLING DRUG-SENSING TRANSCRIPTIONAL ACTIVATOR SOXR"/>
    <property type="match status" value="1"/>
</dbReference>
<dbReference type="InterPro" id="IPR000551">
    <property type="entry name" value="MerR-type_HTH_dom"/>
</dbReference>
<protein>
    <submittedName>
        <fullName evidence="6">MerR family transcriptional regulator</fullName>
    </submittedName>
</protein>
<evidence type="ECO:0000256" key="3">
    <source>
        <dbReference type="ARBA" id="ARBA00023125"/>
    </source>
</evidence>
<keyword evidence="7" id="KW-1185">Reference proteome</keyword>
<keyword evidence="2" id="KW-0805">Transcription regulation</keyword>
<sequence length="135" mass="15827">MAKIAQVAEKTNMTAYTLRYYEKEGLIRPPRDENGIRDFDEDSLRRIYAIMHYRRAGVSLAQIKEIFNSPDDDAFHLEILEATRKQLAAEILALEETMNYLDYKIEVHKGKHPKNISMEEWLAMWKENPALALKK</sequence>
<dbReference type="InterPro" id="IPR047057">
    <property type="entry name" value="MerR_fam"/>
</dbReference>
<evidence type="ECO:0000256" key="1">
    <source>
        <dbReference type="ARBA" id="ARBA00022491"/>
    </source>
</evidence>
<accession>A0A2R5HJ81</accession>
<dbReference type="InterPro" id="IPR009061">
    <property type="entry name" value="DNA-bd_dom_put_sf"/>
</dbReference>
<dbReference type="SUPFAM" id="SSF46955">
    <property type="entry name" value="Putative DNA-binding domain"/>
    <property type="match status" value="1"/>
</dbReference>
<evidence type="ECO:0000313" key="6">
    <source>
        <dbReference type="EMBL" id="GBG96580.1"/>
    </source>
</evidence>
<evidence type="ECO:0000313" key="7">
    <source>
        <dbReference type="Proteomes" id="UP000245021"/>
    </source>
</evidence>
<dbReference type="CDD" id="cd01109">
    <property type="entry name" value="HTH_YyaN"/>
    <property type="match status" value="1"/>
</dbReference>
<dbReference type="RefSeq" id="WP_109245550.1">
    <property type="nucleotide sequence ID" value="NZ_BFFO01000003.1"/>
</dbReference>
<gene>
    <name evidence="6" type="primary">merR_1</name>
    <name evidence="6" type="ORF">NtB2_00693</name>
</gene>
<evidence type="ECO:0000259" key="5">
    <source>
        <dbReference type="PROSITE" id="PS50937"/>
    </source>
</evidence>
<dbReference type="Gene3D" id="1.10.1660.10">
    <property type="match status" value="1"/>
</dbReference>
<evidence type="ECO:0000256" key="4">
    <source>
        <dbReference type="ARBA" id="ARBA00023163"/>
    </source>
</evidence>
<dbReference type="AlphaFoldDB" id="A0A2R5HJ81"/>
<dbReference type="Pfam" id="PF13411">
    <property type="entry name" value="MerR_1"/>
    <property type="match status" value="1"/>
</dbReference>
<dbReference type="PROSITE" id="PS50937">
    <property type="entry name" value="HTH_MERR_2"/>
    <property type="match status" value="1"/>
</dbReference>
<proteinExistence type="predicted"/>
<evidence type="ECO:0000256" key="2">
    <source>
        <dbReference type="ARBA" id="ARBA00023015"/>
    </source>
</evidence>